<feature type="domain" description="Glycosyl transferase family 1" evidence="1">
    <location>
        <begin position="203"/>
        <end position="324"/>
    </location>
</feature>
<sequence length="408" mass="44991">MNTTAPNVLVLVQEFGQGGAEKVAAMVAEMLQERGRGKVYFYALNRAERLPVIEGVECGSLDIVPAGGIKGKLQTYAARIGRLRRLKQQKKIGLTISQLWPVDWISALTGNEKKVAVMQINILKNEQNKAMVRLRPLVTYIYRKFDRIVLGSSNLLPELTGFFQLPANKLEVIYNPIDTARIDRNRAEPLPYGLEAAYAANHMLVAAHRLAPIKNTESLFPVFTAFKDKGVKLLLIGEGEEKERLQRDAAAAGLRYTQCEEGFDASADVYFLNFQKNIHNLIGRAAAFVFPTKGEGLPLGLLEALYSGAPALVSDCANGGVFEVLQGKGAWQPGRKQVEKASGSYLMPVPDAGDTGSIAAWQHQIETVLAQSPADRARDIEAGKSRARHFDKESIRKEWYALVDQVLK</sequence>
<feature type="domain" description="Glycosyltransferase subfamily 4-like N-terminal" evidence="2">
    <location>
        <begin position="18"/>
        <end position="181"/>
    </location>
</feature>
<proteinExistence type="predicted"/>
<organism evidence="3 4">
    <name type="scientific">Flaviaesturariibacter flavus</name>
    <dbReference type="NCBI Taxonomy" id="2502780"/>
    <lineage>
        <taxon>Bacteria</taxon>
        <taxon>Pseudomonadati</taxon>
        <taxon>Bacteroidota</taxon>
        <taxon>Chitinophagia</taxon>
        <taxon>Chitinophagales</taxon>
        <taxon>Chitinophagaceae</taxon>
        <taxon>Flaviaestuariibacter</taxon>
    </lineage>
</organism>
<dbReference type="Proteomes" id="UP000295334">
    <property type="component" value="Unassembled WGS sequence"/>
</dbReference>
<evidence type="ECO:0000259" key="1">
    <source>
        <dbReference type="Pfam" id="PF00534"/>
    </source>
</evidence>
<dbReference type="OrthoDB" id="9811239at2"/>
<dbReference type="InterPro" id="IPR001296">
    <property type="entry name" value="Glyco_trans_1"/>
</dbReference>
<keyword evidence="3" id="KW-0808">Transferase</keyword>
<dbReference type="EMBL" id="SJZI01000042">
    <property type="protein sequence ID" value="TCJ14192.1"/>
    <property type="molecule type" value="Genomic_DNA"/>
</dbReference>
<name>A0A4V6NAZ1_9BACT</name>
<gene>
    <name evidence="3" type="ORF">EPD60_09295</name>
</gene>
<dbReference type="AlphaFoldDB" id="A0A4V6NAZ1"/>
<keyword evidence="4" id="KW-1185">Reference proteome</keyword>
<protein>
    <submittedName>
        <fullName evidence="3">Glycosyltransferase</fullName>
    </submittedName>
</protein>
<evidence type="ECO:0000313" key="3">
    <source>
        <dbReference type="EMBL" id="TCJ14192.1"/>
    </source>
</evidence>
<evidence type="ECO:0000259" key="2">
    <source>
        <dbReference type="Pfam" id="PF13439"/>
    </source>
</evidence>
<dbReference type="PANTHER" id="PTHR12526:SF630">
    <property type="entry name" value="GLYCOSYLTRANSFERASE"/>
    <property type="match status" value="1"/>
</dbReference>
<evidence type="ECO:0000313" key="4">
    <source>
        <dbReference type="Proteomes" id="UP000295334"/>
    </source>
</evidence>
<dbReference type="PANTHER" id="PTHR12526">
    <property type="entry name" value="GLYCOSYLTRANSFERASE"/>
    <property type="match status" value="1"/>
</dbReference>
<comment type="caution">
    <text evidence="3">The sequence shown here is derived from an EMBL/GenBank/DDBJ whole genome shotgun (WGS) entry which is preliminary data.</text>
</comment>
<reference evidence="3 4" key="1">
    <citation type="submission" date="2019-03" db="EMBL/GenBank/DDBJ databases">
        <authorList>
            <person name="Kim M.K.M."/>
        </authorList>
    </citation>
    <scope>NUCLEOTIDE SEQUENCE [LARGE SCALE GENOMIC DNA]</scope>
    <source>
        <strain evidence="3 4">17J68-12</strain>
    </source>
</reference>
<dbReference type="Gene3D" id="3.40.50.2000">
    <property type="entry name" value="Glycogen Phosphorylase B"/>
    <property type="match status" value="2"/>
</dbReference>
<dbReference type="Pfam" id="PF13439">
    <property type="entry name" value="Glyco_transf_4"/>
    <property type="match status" value="1"/>
</dbReference>
<dbReference type="InterPro" id="IPR028098">
    <property type="entry name" value="Glyco_trans_4-like_N"/>
</dbReference>
<dbReference type="Pfam" id="PF00534">
    <property type="entry name" value="Glycos_transf_1"/>
    <property type="match status" value="1"/>
</dbReference>
<dbReference type="GO" id="GO:0016757">
    <property type="term" value="F:glycosyltransferase activity"/>
    <property type="evidence" value="ECO:0007669"/>
    <property type="project" value="InterPro"/>
</dbReference>
<dbReference type="SUPFAM" id="SSF53756">
    <property type="entry name" value="UDP-Glycosyltransferase/glycogen phosphorylase"/>
    <property type="match status" value="1"/>
</dbReference>
<dbReference type="RefSeq" id="WP_131449077.1">
    <property type="nucleotide sequence ID" value="NZ_SJZI01000042.1"/>
</dbReference>
<accession>A0A4V6NAZ1</accession>